<dbReference type="EMBL" id="AZQP01000019">
    <property type="protein sequence ID" value="EYE88496.1"/>
    <property type="molecule type" value="Genomic_DNA"/>
</dbReference>
<name>A0A017RV68_9CLOT</name>
<evidence type="ECO:0000259" key="1">
    <source>
        <dbReference type="Pfam" id="PF07238"/>
    </source>
</evidence>
<accession>A0A017RV68</accession>
<evidence type="ECO:0000313" key="2">
    <source>
        <dbReference type="EMBL" id="EYE88496.1"/>
    </source>
</evidence>
<reference evidence="2 3" key="1">
    <citation type="journal article" date="2014" name="Genome Announc.">
        <title>Draft Genome Sequence of Fervidicella metallireducens Strain AeBT, an Iron-Reducing Thermoanaerobe from the Great Artesian Basin.</title>
        <authorList>
            <person name="Patel B.K."/>
        </authorList>
    </citation>
    <scope>NUCLEOTIDE SEQUENCE [LARGE SCALE GENOMIC DNA]</scope>
    <source>
        <strain evidence="2 3">AeB</strain>
    </source>
</reference>
<dbReference type="GO" id="GO:0035438">
    <property type="term" value="F:cyclic-di-GMP binding"/>
    <property type="evidence" value="ECO:0007669"/>
    <property type="project" value="InterPro"/>
</dbReference>
<dbReference type="AlphaFoldDB" id="A0A017RV68"/>
<dbReference type="OrthoDB" id="1930616at2"/>
<comment type="caution">
    <text evidence="2">The sequence shown here is derived from an EMBL/GenBank/DDBJ whole genome shotgun (WGS) entry which is preliminary data.</text>
</comment>
<dbReference type="InterPro" id="IPR009875">
    <property type="entry name" value="PilZ_domain"/>
</dbReference>
<protein>
    <recommendedName>
        <fullName evidence="1">PilZ domain-containing protein</fullName>
    </recommendedName>
</protein>
<evidence type="ECO:0000313" key="3">
    <source>
        <dbReference type="Proteomes" id="UP000019681"/>
    </source>
</evidence>
<gene>
    <name evidence="2" type="ORF">Q428_07410</name>
</gene>
<sequence>MGFEQRKFKRAKFEYEILYPTVLFKNDKKTFYDNVKMFTSDISEAGICLISSFYIPTDSFVSFYLRIDDNLPFKVLVKIRWNKLTGGYFTCGGEFIGLRLEEIYKIRKFIDKCTQLENIGHPS</sequence>
<dbReference type="Proteomes" id="UP000019681">
    <property type="component" value="Unassembled WGS sequence"/>
</dbReference>
<keyword evidence="3" id="KW-1185">Reference proteome</keyword>
<dbReference type="Gene3D" id="2.40.10.220">
    <property type="entry name" value="predicted glycosyltransferase like domains"/>
    <property type="match status" value="1"/>
</dbReference>
<feature type="domain" description="PilZ" evidence="1">
    <location>
        <begin position="4"/>
        <end position="110"/>
    </location>
</feature>
<organism evidence="2 3">
    <name type="scientific">Fervidicella metallireducens AeB</name>
    <dbReference type="NCBI Taxonomy" id="1403537"/>
    <lineage>
        <taxon>Bacteria</taxon>
        <taxon>Bacillati</taxon>
        <taxon>Bacillota</taxon>
        <taxon>Clostridia</taxon>
        <taxon>Eubacteriales</taxon>
        <taxon>Clostridiaceae</taxon>
        <taxon>Fervidicella</taxon>
    </lineage>
</organism>
<dbReference type="Pfam" id="PF07238">
    <property type="entry name" value="PilZ"/>
    <property type="match status" value="1"/>
</dbReference>
<proteinExistence type="predicted"/>
<dbReference type="RefSeq" id="WP_035379539.1">
    <property type="nucleotide sequence ID" value="NZ_AZQP01000019.1"/>
</dbReference>